<name>A0A094SLT9_9ZZZZ</name>
<dbReference type="GO" id="GO:0005737">
    <property type="term" value="C:cytoplasm"/>
    <property type="evidence" value="ECO:0007669"/>
    <property type="project" value="InterPro"/>
</dbReference>
<dbReference type="InterPro" id="IPR049874">
    <property type="entry name" value="ROK_cs"/>
</dbReference>
<sequence>MANSDLASSGLTSSDLAIGVDIGGTKVLGGVVDTNGSILRTFREDTPREGGDALNRVIASVVTELLSTHKTENIGISAAGLVSSDRQTMLGAPNIKDWDGVNIAQALNKICGINSIVENDANSAAWAERVYGAGKGQENVIMITVGTGLGGAAIVDGKPLRGANGTGAEFGHMRVVPDGELCGCGIRGCYEQYASGTALVRQAKAAISQNPDSARDLLARGDGTIAGLVGSHITDAARAGDRLAIAILQNSGDWLGQGIATLAMLFDPSIVVIGGGVIDAGELLLEPARKAMMREMPFVGKHPVPEIVAAKLGNEAGLVGAADLSRN</sequence>
<evidence type="ECO:0000256" key="8">
    <source>
        <dbReference type="ARBA" id="ARBA00032386"/>
    </source>
</evidence>
<keyword evidence="5" id="KW-0547">Nucleotide-binding</keyword>
<dbReference type="InterPro" id="IPR004654">
    <property type="entry name" value="ROK_glcA"/>
</dbReference>
<keyword evidence="7" id="KW-0067">ATP-binding</keyword>
<dbReference type="InterPro" id="IPR043129">
    <property type="entry name" value="ATPase_NBD"/>
</dbReference>
<keyword evidence="4" id="KW-0808">Transferase</keyword>
<dbReference type="GO" id="GO:0004340">
    <property type="term" value="F:glucokinase activity"/>
    <property type="evidence" value="ECO:0007669"/>
    <property type="project" value="UniProtKB-EC"/>
</dbReference>
<dbReference type="SUPFAM" id="SSF53067">
    <property type="entry name" value="Actin-like ATPase domain"/>
    <property type="match status" value="1"/>
</dbReference>
<dbReference type="PANTHER" id="PTHR18964:SF173">
    <property type="entry name" value="GLUCOKINASE"/>
    <property type="match status" value="1"/>
</dbReference>
<dbReference type="PANTHER" id="PTHR18964">
    <property type="entry name" value="ROK (REPRESSOR, ORF, KINASE) FAMILY"/>
    <property type="match status" value="1"/>
</dbReference>
<dbReference type="EMBL" id="JNSL01000030">
    <property type="protein sequence ID" value="KGA19498.1"/>
    <property type="molecule type" value="Genomic_DNA"/>
</dbReference>
<dbReference type="PROSITE" id="PS01125">
    <property type="entry name" value="ROK"/>
    <property type="match status" value="1"/>
</dbReference>
<evidence type="ECO:0000256" key="3">
    <source>
        <dbReference type="ARBA" id="ARBA00014701"/>
    </source>
</evidence>
<dbReference type="NCBIfam" id="TIGR00744">
    <property type="entry name" value="ROK_glcA_fam"/>
    <property type="match status" value="1"/>
</dbReference>
<evidence type="ECO:0000313" key="9">
    <source>
        <dbReference type="EMBL" id="KGA19498.1"/>
    </source>
</evidence>
<dbReference type="AlphaFoldDB" id="A0A094SLT9"/>
<evidence type="ECO:0000256" key="4">
    <source>
        <dbReference type="ARBA" id="ARBA00022679"/>
    </source>
</evidence>
<dbReference type="InterPro" id="IPR000600">
    <property type="entry name" value="ROK"/>
</dbReference>
<dbReference type="Gene3D" id="3.30.420.40">
    <property type="match status" value="2"/>
</dbReference>
<protein>
    <recommendedName>
        <fullName evidence="3">Glucokinase</fullName>
        <ecNumber evidence="2">2.7.1.2</ecNumber>
    </recommendedName>
    <alternativeName>
        <fullName evidence="8">Glucose kinase</fullName>
    </alternativeName>
</protein>
<reference evidence="9" key="1">
    <citation type="submission" date="2014-06" db="EMBL/GenBank/DDBJ databases">
        <title>Key roles for freshwater Actinobacteria revealed by deep metagenomic sequencing.</title>
        <authorList>
            <person name="Ghai R."/>
            <person name="Mizuno C.M."/>
            <person name="Picazo A."/>
            <person name="Camacho A."/>
            <person name="Rodriguez-Valera F."/>
        </authorList>
    </citation>
    <scope>NUCLEOTIDE SEQUENCE</scope>
</reference>
<comment type="similarity">
    <text evidence="1">Belongs to the ROK (NagC/XylR) family.</text>
</comment>
<evidence type="ECO:0000256" key="2">
    <source>
        <dbReference type="ARBA" id="ARBA00012323"/>
    </source>
</evidence>
<dbReference type="Pfam" id="PF00480">
    <property type="entry name" value="ROK"/>
    <property type="match status" value="1"/>
</dbReference>
<dbReference type="GO" id="GO:0006096">
    <property type="term" value="P:glycolytic process"/>
    <property type="evidence" value="ECO:0007669"/>
    <property type="project" value="InterPro"/>
</dbReference>
<dbReference type="CDD" id="cd24061">
    <property type="entry name" value="ASKHA_NBD_ROK_SgGLK-like"/>
    <property type="match status" value="1"/>
</dbReference>
<organism evidence="9">
    <name type="scientific">freshwater metagenome</name>
    <dbReference type="NCBI Taxonomy" id="449393"/>
    <lineage>
        <taxon>unclassified sequences</taxon>
        <taxon>metagenomes</taxon>
        <taxon>ecological metagenomes</taxon>
    </lineage>
</organism>
<dbReference type="EC" id="2.7.1.2" evidence="2"/>
<proteinExistence type="inferred from homology"/>
<evidence type="ECO:0000256" key="7">
    <source>
        <dbReference type="ARBA" id="ARBA00022840"/>
    </source>
</evidence>
<accession>A0A094SLT9</accession>
<dbReference type="GO" id="GO:0005524">
    <property type="term" value="F:ATP binding"/>
    <property type="evidence" value="ECO:0007669"/>
    <property type="project" value="UniProtKB-KW"/>
</dbReference>
<evidence type="ECO:0000256" key="5">
    <source>
        <dbReference type="ARBA" id="ARBA00022741"/>
    </source>
</evidence>
<evidence type="ECO:0000256" key="1">
    <source>
        <dbReference type="ARBA" id="ARBA00006479"/>
    </source>
</evidence>
<evidence type="ECO:0000256" key="6">
    <source>
        <dbReference type="ARBA" id="ARBA00022777"/>
    </source>
</evidence>
<gene>
    <name evidence="9" type="ORF">GM51_6625</name>
</gene>
<keyword evidence="6" id="KW-0418">Kinase</keyword>
<comment type="caution">
    <text evidence="9">The sequence shown here is derived from an EMBL/GenBank/DDBJ whole genome shotgun (WGS) entry which is preliminary data.</text>
</comment>